<gene>
    <name evidence="1" type="ORF">LGH70_06525</name>
</gene>
<accession>A0ABS8ADY3</accession>
<evidence type="ECO:0000313" key="1">
    <source>
        <dbReference type="EMBL" id="MCB2377229.1"/>
    </source>
</evidence>
<reference evidence="1" key="1">
    <citation type="submission" date="2021-10" db="EMBL/GenBank/DDBJ databases">
        <authorList>
            <person name="Dean J.D."/>
            <person name="Kim M.K."/>
            <person name="Newey C.N."/>
            <person name="Stoker T.S."/>
            <person name="Thompson D.W."/>
            <person name="Grose J.H."/>
        </authorList>
    </citation>
    <scope>NUCLEOTIDE SEQUENCE</scope>
    <source>
        <strain evidence="1">BT635</strain>
    </source>
</reference>
<protein>
    <submittedName>
        <fullName evidence="1">Uncharacterized protein</fullName>
    </submittedName>
</protein>
<dbReference type="RefSeq" id="WP_226183854.1">
    <property type="nucleotide sequence ID" value="NZ_JAJADQ010000003.1"/>
</dbReference>
<dbReference type="Proteomes" id="UP001165297">
    <property type="component" value="Unassembled WGS sequence"/>
</dbReference>
<dbReference type="EMBL" id="JAJADQ010000003">
    <property type="protein sequence ID" value="MCB2377229.1"/>
    <property type="molecule type" value="Genomic_DNA"/>
</dbReference>
<evidence type="ECO:0000313" key="2">
    <source>
        <dbReference type="Proteomes" id="UP001165297"/>
    </source>
</evidence>
<organism evidence="1 2">
    <name type="scientific">Hymenobacter nitidus</name>
    <dbReference type="NCBI Taxonomy" id="2880929"/>
    <lineage>
        <taxon>Bacteria</taxon>
        <taxon>Pseudomonadati</taxon>
        <taxon>Bacteroidota</taxon>
        <taxon>Cytophagia</taxon>
        <taxon>Cytophagales</taxon>
        <taxon>Hymenobacteraceae</taxon>
        <taxon>Hymenobacter</taxon>
    </lineage>
</organism>
<proteinExistence type="predicted"/>
<keyword evidence="2" id="KW-1185">Reference proteome</keyword>
<sequence>MQNTQAELTAVQAAGAWRDFIAEEFANDPEGFRELLALAEQELEEAIAKRGRYIDALLVETEV</sequence>
<name>A0ABS8ADY3_9BACT</name>
<comment type="caution">
    <text evidence="1">The sequence shown here is derived from an EMBL/GenBank/DDBJ whole genome shotgun (WGS) entry which is preliminary data.</text>
</comment>